<dbReference type="Proteomes" id="UP000236630">
    <property type="component" value="Unassembled WGS sequence"/>
</dbReference>
<dbReference type="AlphaFoldDB" id="A0A2H5QU94"/>
<evidence type="ECO:0000313" key="2">
    <source>
        <dbReference type="Proteomes" id="UP000236630"/>
    </source>
</evidence>
<dbReference type="STRING" id="55188.A0A2H5QU94"/>
<dbReference type="PANTHER" id="PTHR46196:SF4">
    <property type="entry name" value="TRANSCRIPTION FACTOR LHW"/>
    <property type="match status" value="1"/>
</dbReference>
<proteinExistence type="predicted"/>
<reference evidence="1 2" key="1">
    <citation type="journal article" date="2017" name="Front. Genet.">
        <title>Draft sequencing of the heterozygous diploid genome of Satsuma (Citrus unshiu Marc.) using a hybrid assembly approach.</title>
        <authorList>
            <person name="Shimizu T."/>
            <person name="Tanizawa Y."/>
            <person name="Mochizuki T."/>
            <person name="Nagasaki H."/>
            <person name="Yoshioka T."/>
            <person name="Toyoda A."/>
            <person name="Fujiyama A."/>
            <person name="Kaminuma E."/>
            <person name="Nakamura Y."/>
        </authorList>
    </citation>
    <scope>NUCLEOTIDE SEQUENCE [LARGE SCALE GENOMIC DNA]</scope>
    <source>
        <strain evidence="2">cv. Miyagawa wase</strain>
    </source>
</reference>
<organism evidence="1 2">
    <name type="scientific">Citrus unshiu</name>
    <name type="common">Satsuma mandarin</name>
    <name type="synonym">Citrus nobilis var. unshiu</name>
    <dbReference type="NCBI Taxonomy" id="55188"/>
    <lineage>
        <taxon>Eukaryota</taxon>
        <taxon>Viridiplantae</taxon>
        <taxon>Streptophyta</taxon>
        <taxon>Embryophyta</taxon>
        <taxon>Tracheophyta</taxon>
        <taxon>Spermatophyta</taxon>
        <taxon>Magnoliopsida</taxon>
        <taxon>eudicotyledons</taxon>
        <taxon>Gunneridae</taxon>
        <taxon>Pentapetalae</taxon>
        <taxon>rosids</taxon>
        <taxon>malvids</taxon>
        <taxon>Sapindales</taxon>
        <taxon>Rutaceae</taxon>
        <taxon>Aurantioideae</taxon>
        <taxon>Citrus</taxon>
    </lineage>
</organism>
<dbReference type="GO" id="GO:0003700">
    <property type="term" value="F:DNA-binding transcription factor activity"/>
    <property type="evidence" value="ECO:0007669"/>
    <property type="project" value="InterPro"/>
</dbReference>
<gene>
    <name evidence="1" type="ORF">CUMW_259820</name>
</gene>
<sequence>MVQQCSIDALLRERTIKAHAVPASVTKHAGQIISKEGGLLLKDNFEGGATWAFEVGSQSMVCPIIVEDLNPPRQLLVEMLCEERGFFLEIADLIRGLGLTILKGLMEARNDKIWARFAVEANRDVTRMEIFMSLVRLLEQTVRSGTFVNALDNNNVMVHHSFPQATSIAATGRPSSLQ</sequence>
<comment type="caution">
    <text evidence="1">The sequence shown here is derived from an EMBL/GenBank/DDBJ whole genome shotgun (WGS) entry which is preliminary data.</text>
</comment>
<keyword evidence="2" id="KW-1185">Reference proteome</keyword>
<dbReference type="InterPro" id="IPR043561">
    <property type="entry name" value="LHW-like"/>
</dbReference>
<evidence type="ECO:0000313" key="1">
    <source>
        <dbReference type="EMBL" id="GAY67865.1"/>
    </source>
</evidence>
<name>A0A2H5QU94_CITUN</name>
<accession>A0A2H5QU94</accession>
<evidence type="ECO:0008006" key="3">
    <source>
        <dbReference type="Google" id="ProtNLM"/>
    </source>
</evidence>
<dbReference type="EMBL" id="BDQV01000771">
    <property type="protein sequence ID" value="GAY67865.1"/>
    <property type="molecule type" value="Genomic_DNA"/>
</dbReference>
<protein>
    <recommendedName>
        <fullName evidence="3">Transcription factor MYC/MYB N-terminal domain-containing protein</fullName>
    </recommendedName>
</protein>
<dbReference type="PANTHER" id="PTHR46196">
    <property type="entry name" value="TRANSCRIPTION FACTOR BHLH155-LIKE ISOFORM X1-RELATED"/>
    <property type="match status" value="1"/>
</dbReference>